<dbReference type="Proteomes" id="UP000265419">
    <property type="component" value="Unassembled WGS sequence"/>
</dbReference>
<organism evidence="2 3">
    <name type="scientific">Galactobacter valiniphilus</name>
    <dbReference type="NCBI Taxonomy" id="2676122"/>
    <lineage>
        <taxon>Bacteria</taxon>
        <taxon>Bacillati</taxon>
        <taxon>Actinomycetota</taxon>
        <taxon>Actinomycetes</taxon>
        <taxon>Micrococcales</taxon>
        <taxon>Micrococcaceae</taxon>
        <taxon>Galactobacter</taxon>
    </lineage>
</organism>
<protein>
    <recommendedName>
        <fullName evidence="1">DUF7455 domain-containing protein</fullName>
    </recommendedName>
</protein>
<accession>A0A399JBP8</accession>
<comment type="caution">
    <text evidence="2">The sequence shown here is derived from an EMBL/GenBank/DDBJ whole genome shotgun (WGS) entry which is preliminary data.</text>
</comment>
<evidence type="ECO:0000259" key="1">
    <source>
        <dbReference type="Pfam" id="PF24254"/>
    </source>
</evidence>
<dbReference type="EMBL" id="QQXK01000006">
    <property type="protein sequence ID" value="RII42995.1"/>
    <property type="molecule type" value="Genomic_DNA"/>
</dbReference>
<dbReference type="Pfam" id="PF24254">
    <property type="entry name" value="DUF7455"/>
    <property type="match status" value="1"/>
</dbReference>
<evidence type="ECO:0000313" key="3">
    <source>
        <dbReference type="Proteomes" id="UP000265419"/>
    </source>
</evidence>
<sequence>MGKYQRQEEAVMNATATRELSTLDRCDRCGAQAYVRATLASTGGSLLFCAHHAREVEDKLRPLSSAWLDESAALSERPSFDDED</sequence>
<proteinExistence type="predicted"/>
<dbReference type="AlphaFoldDB" id="A0A399JBP8"/>
<evidence type="ECO:0000313" key="2">
    <source>
        <dbReference type="EMBL" id="RII42995.1"/>
    </source>
</evidence>
<gene>
    <name evidence="2" type="ORF">DWB68_04230</name>
</gene>
<reference evidence="2 3" key="1">
    <citation type="submission" date="2018-07" db="EMBL/GenBank/DDBJ databases">
        <title>Arthrobacter sp. nov., isolated from raw cow's milk with high bacterial count.</title>
        <authorList>
            <person name="Hahne J."/>
            <person name="Isele D."/>
            <person name="Lipski A."/>
        </authorList>
    </citation>
    <scope>NUCLEOTIDE SEQUENCE [LARGE SCALE GENOMIC DNA]</scope>
    <source>
        <strain evidence="2 3">JZ R-35</strain>
    </source>
</reference>
<feature type="domain" description="DUF7455" evidence="1">
    <location>
        <begin position="20"/>
        <end position="73"/>
    </location>
</feature>
<name>A0A399JBP8_9MICC</name>
<keyword evidence="3" id="KW-1185">Reference proteome</keyword>
<dbReference type="InterPro" id="IPR055878">
    <property type="entry name" value="DUF7455"/>
</dbReference>